<dbReference type="InterPro" id="IPR005337">
    <property type="entry name" value="RapZ-like"/>
</dbReference>
<dbReference type="PIRSF" id="PIRSF005052">
    <property type="entry name" value="P-loopkin"/>
    <property type="match status" value="1"/>
</dbReference>
<evidence type="ECO:0000256" key="4">
    <source>
        <dbReference type="SAM" id="MobiDB-lite"/>
    </source>
</evidence>
<dbReference type="Gene3D" id="3.40.50.300">
    <property type="entry name" value="P-loop containing nucleotide triphosphate hydrolases"/>
    <property type="match status" value="1"/>
</dbReference>
<dbReference type="EMBL" id="CAFBPN010000024">
    <property type="protein sequence ID" value="CAB5016909.1"/>
    <property type="molecule type" value="Genomic_DNA"/>
</dbReference>
<dbReference type="Pfam" id="PF03668">
    <property type="entry name" value="RapZ-like_N"/>
    <property type="match status" value="1"/>
</dbReference>
<evidence type="ECO:0000259" key="5">
    <source>
        <dbReference type="Pfam" id="PF03668"/>
    </source>
</evidence>
<organism evidence="8">
    <name type="scientific">freshwater metagenome</name>
    <dbReference type="NCBI Taxonomy" id="449393"/>
    <lineage>
        <taxon>unclassified sequences</taxon>
        <taxon>metagenomes</taxon>
        <taxon>ecological metagenomes</taxon>
    </lineage>
</organism>
<dbReference type="Pfam" id="PF22740">
    <property type="entry name" value="PapZ_C"/>
    <property type="match status" value="1"/>
</dbReference>
<name>A0A6J7U0Z3_9ZZZZ</name>
<dbReference type="InterPro" id="IPR027417">
    <property type="entry name" value="P-loop_NTPase"/>
</dbReference>
<gene>
    <name evidence="7" type="ORF">UFOPK4098_00633</name>
    <name evidence="8" type="ORF">UFOPK4347_00194</name>
</gene>
<dbReference type="EMBL" id="CAFBQU010000002">
    <property type="protein sequence ID" value="CAB5059385.1"/>
    <property type="molecule type" value="Genomic_DNA"/>
</dbReference>
<feature type="domain" description="RapZ-like N-terminal" evidence="5">
    <location>
        <begin position="3"/>
        <end position="164"/>
    </location>
</feature>
<dbReference type="SUPFAM" id="SSF52540">
    <property type="entry name" value="P-loop containing nucleoside triphosphate hydrolases"/>
    <property type="match status" value="1"/>
</dbReference>
<dbReference type="InterPro" id="IPR053930">
    <property type="entry name" value="RapZ-like_N"/>
</dbReference>
<dbReference type="AlphaFoldDB" id="A0A6J7U0Z3"/>
<keyword evidence="3" id="KW-0342">GTP-binding</keyword>
<sequence length="293" mass="32035">MTDVLVIAGLSGAGRSQAADDIEDLGWFVIDNLPTSLVEKVVELASSPLDPHSQLALVVGNVSQQSDMLEVLRNLRHNGHRVTVLFLDSSTSELVKRYGATRRRHPLDNENSSSGSGHSGGIATLIEKERALLEPVKAVADLVIDTSALTVHQLKAKLVEIFSEKGTTDVIQVGLVSFGFKQGLPLDVDLVFDVRFLPNPYWDENLRPLTGIDPAVSAYVLENPIAEQFLSHLEGMLDLLLPAYVAEGKSYLSIAIGCTGGQHRSVAMVERLSQWFTGRSMNPRVTHRDLPRH</sequence>
<evidence type="ECO:0000313" key="8">
    <source>
        <dbReference type="EMBL" id="CAB5059385.1"/>
    </source>
</evidence>
<evidence type="ECO:0000256" key="2">
    <source>
        <dbReference type="ARBA" id="ARBA00022840"/>
    </source>
</evidence>
<dbReference type="NCBIfam" id="NF003828">
    <property type="entry name" value="PRK05416.1"/>
    <property type="match status" value="1"/>
</dbReference>
<accession>A0A6J7U0Z3</accession>
<reference evidence="8" key="1">
    <citation type="submission" date="2020-05" db="EMBL/GenBank/DDBJ databases">
        <authorList>
            <person name="Chiriac C."/>
            <person name="Salcher M."/>
            <person name="Ghai R."/>
            <person name="Kavagutti S V."/>
        </authorList>
    </citation>
    <scope>NUCLEOTIDE SEQUENCE</scope>
</reference>
<keyword evidence="1" id="KW-0547">Nucleotide-binding</keyword>
<evidence type="ECO:0000256" key="3">
    <source>
        <dbReference type="ARBA" id="ARBA00023134"/>
    </source>
</evidence>
<evidence type="ECO:0000256" key="1">
    <source>
        <dbReference type="ARBA" id="ARBA00022741"/>
    </source>
</evidence>
<feature type="region of interest" description="Disordered" evidence="4">
    <location>
        <begin position="101"/>
        <end position="120"/>
    </location>
</feature>
<protein>
    <submittedName>
        <fullName evidence="8">Unannotated protein</fullName>
    </submittedName>
</protein>
<dbReference type="PANTHER" id="PTHR30448:SF0">
    <property type="entry name" value="RNASE ADAPTER PROTEIN RAPZ"/>
    <property type="match status" value="1"/>
</dbReference>
<proteinExistence type="inferred from homology"/>
<keyword evidence="2" id="KW-0067">ATP-binding</keyword>
<dbReference type="HAMAP" id="MF_00636">
    <property type="entry name" value="RapZ_like"/>
    <property type="match status" value="1"/>
</dbReference>
<feature type="domain" description="RapZ C-terminal" evidence="6">
    <location>
        <begin position="172"/>
        <end position="290"/>
    </location>
</feature>
<dbReference type="InterPro" id="IPR053931">
    <property type="entry name" value="RapZ_C"/>
</dbReference>
<evidence type="ECO:0000313" key="7">
    <source>
        <dbReference type="EMBL" id="CAB5016909.1"/>
    </source>
</evidence>
<dbReference type="GO" id="GO:0005525">
    <property type="term" value="F:GTP binding"/>
    <property type="evidence" value="ECO:0007669"/>
    <property type="project" value="UniProtKB-KW"/>
</dbReference>
<evidence type="ECO:0000259" key="6">
    <source>
        <dbReference type="Pfam" id="PF22740"/>
    </source>
</evidence>
<dbReference type="PANTHER" id="PTHR30448">
    <property type="entry name" value="RNASE ADAPTER PROTEIN RAPZ"/>
    <property type="match status" value="1"/>
</dbReference>
<dbReference type="GO" id="GO:0005524">
    <property type="term" value="F:ATP binding"/>
    <property type="evidence" value="ECO:0007669"/>
    <property type="project" value="UniProtKB-KW"/>
</dbReference>